<protein>
    <submittedName>
        <fullName evidence="1">Uncharacterized protein</fullName>
    </submittedName>
</protein>
<keyword evidence="2" id="KW-1185">Reference proteome</keyword>
<evidence type="ECO:0000313" key="1">
    <source>
        <dbReference type="EMBL" id="GAA1970853.1"/>
    </source>
</evidence>
<dbReference type="Gene3D" id="3.40.830.10">
    <property type="entry name" value="LigB-like"/>
    <property type="match status" value="1"/>
</dbReference>
<name>A0ABP5CXY9_9ACTN</name>
<organism evidence="1 2">
    <name type="scientific">Nocardioides panacihumi</name>
    <dbReference type="NCBI Taxonomy" id="400774"/>
    <lineage>
        <taxon>Bacteria</taxon>
        <taxon>Bacillati</taxon>
        <taxon>Actinomycetota</taxon>
        <taxon>Actinomycetes</taxon>
        <taxon>Propionibacteriales</taxon>
        <taxon>Nocardioidaceae</taxon>
        <taxon>Nocardioides</taxon>
    </lineage>
</organism>
<dbReference type="EMBL" id="BAAAPB010000004">
    <property type="protein sequence ID" value="GAA1970853.1"/>
    <property type="molecule type" value="Genomic_DNA"/>
</dbReference>
<proteinExistence type="predicted"/>
<comment type="caution">
    <text evidence="1">The sequence shown here is derived from an EMBL/GenBank/DDBJ whole genome shotgun (WGS) entry which is preliminary data.</text>
</comment>
<accession>A0ABP5CXY9</accession>
<dbReference type="Proteomes" id="UP001500571">
    <property type="component" value="Unassembled WGS sequence"/>
</dbReference>
<sequence>MTRVVLVPGCLALHPRYASRVDPVADLRAACQEAVSWLGQTPEIVAGTQGQDIARALLETRTSVADHGAERSFLVVANGSACRTEKAPGYLDPRAEAFDKELGAALRGPDPEAIRAIDPVTAGELWADTTGLPALADLLEGARTVDIGYEDAPYGVQYWVARWSTP</sequence>
<gene>
    <name evidence="1" type="ORF">GCM10009798_34530</name>
</gene>
<evidence type="ECO:0000313" key="2">
    <source>
        <dbReference type="Proteomes" id="UP001500571"/>
    </source>
</evidence>
<reference evidence="2" key="1">
    <citation type="journal article" date="2019" name="Int. J. Syst. Evol. Microbiol.">
        <title>The Global Catalogue of Microorganisms (GCM) 10K type strain sequencing project: providing services to taxonomists for standard genome sequencing and annotation.</title>
        <authorList>
            <consortium name="The Broad Institute Genomics Platform"/>
            <consortium name="The Broad Institute Genome Sequencing Center for Infectious Disease"/>
            <person name="Wu L."/>
            <person name="Ma J."/>
        </authorList>
    </citation>
    <scope>NUCLEOTIDE SEQUENCE [LARGE SCALE GENOMIC DNA]</scope>
    <source>
        <strain evidence="2">JCM 15309</strain>
    </source>
</reference>
<dbReference type="RefSeq" id="WP_344046954.1">
    <property type="nucleotide sequence ID" value="NZ_BAAAPB010000004.1"/>
</dbReference>